<dbReference type="Proteomes" id="UP000057981">
    <property type="component" value="Chromosome"/>
</dbReference>
<organism evidence="1 2">
    <name type="scientific">Pseudalgibacter alginicilyticus</name>
    <dbReference type="NCBI Taxonomy" id="1736674"/>
    <lineage>
        <taxon>Bacteria</taxon>
        <taxon>Pseudomonadati</taxon>
        <taxon>Bacteroidota</taxon>
        <taxon>Flavobacteriia</taxon>
        <taxon>Flavobacteriales</taxon>
        <taxon>Flavobacteriaceae</taxon>
        <taxon>Pseudalgibacter</taxon>
    </lineage>
</organism>
<reference evidence="1 2" key="1">
    <citation type="submission" date="2015-10" db="EMBL/GenBank/DDBJ databases">
        <authorList>
            <person name="Gilbert D.G."/>
        </authorList>
    </citation>
    <scope>NUCLEOTIDE SEQUENCE [LARGE SCALE GENOMIC DNA]</scope>
    <source>
        <strain evidence="2">HZ-22</strain>
    </source>
</reference>
<dbReference type="KEGG" id="ahz:APS56_08340"/>
<protein>
    <submittedName>
        <fullName evidence="1">Uncharacterized protein</fullName>
    </submittedName>
</protein>
<dbReference type="RefSeq" id="WP_054727113.1">
    <property type="nucleotide sequence ID" value="NZ_CP012898.1"/>
</dbReference>
<keyword evidence="2" id="KW-1185">Reference proteome</keyword>
<evidence type="ECO:0000313" key="1">
    <source>
        <dbReference type="EMBL" id="ALJ05133.1"/>
    </source>
</evidence>
<sequence length="108" mass="12203">MKTYKNKNQELQAKIIDLENKKTQEFLALKTELNTAYAQLKPSNLLKRAVTDIKEKPETKNNLFEILISLTGGYVSKKLLVGKSNSLIKNILGYAVQYVSTKVISKTI</sequence>
<dbReference type="AlphaFoldDB" id="A0A0P0D4M9"/>
<evidence type="ECO:0000313" key="2">
    <source>
        <dbReference type="Proteomes" id="UP000057981"/>
    </source>
</evidence>
<proteinExistence type="predicted"/>
<name>A0A0P0D4M9_9FLAO</name>
<gene>
    <name evidence="1" type="ORF">APS56_08340</name>
</gene>
<dbReference type="STRING" id="1736674.APS56_08340"/>
<dbReference type="EMBL" id="CP012898">
    <property type="protein sequence ID" value="ALJ05133.1"/>
    <property type="molecule type" value="Genomic_DNA"/>
</dbReference>
<accession>A0A0P0D4M9</accession>
<dbReference type="OrthoDB" id="1443487at2"/>